<evidence type="ECO:0000313" key="3">
    <source>
        <dbReference type="Proteomes" id="UP001286313"/>
    </source>
</evidence>
<dbReference type="InterPro" id="IPR011029">
    <property type="entry name" value="DEATH-like_dom_sf"/>
</dbReference>
<dbReference type="Gene3D" id="1.10.533.10">
    <property type="entry name" value="Death Domain, Fas"/>
    <property type="match status" value="1"/>
</dbReference>
<dbReference type="Proteomes" id="UP001286313">
    <property type="component" value="Unassembled WGS sequence"/>
</dbReference>
<evidence type="ECO:0000259" key="1">
    <source>
        <dbReference type="PROSITE" id="PS50017"/>
    </source>
</evidence>
<reference evidence="2" key="1">
    <citation type="submission" date="2023-10" db="EMBL/GenBank/DDBJ databases">
        <title>Genome assemblies of two species of porcelain crab, Petrolisthes cinctipes and Petrolisthes manimaculis (Anomura: Porcellanidae).</title>
        <authorList>
            <person name="Angst P."/>
        </authorList>
    </citation>
    <scope>NUCLEOTIDE SEQUENCE</scope>
    <source>
        <strain evidence="2">PB745_01</strain>
        <tissue evidence="2">Gill</tissue>
    </source>
</reference>
<name>A0AAE1GCV8_PETCI</name>
<protein>
    <recommendedName>
        <fullName evidence="1">Death domain-containing protein</fullName>
    </recommendedName>
</protein>
<dbReference type="AlphaFoldDB" id="A0AAE1GCV8"/>
<gene>
    <name evidence="2" type="ORF">Pcinc_005329</name>
</gene>
<comment type="caution">
    <text evidence="2">The sequence shown here is derived from an EMBL/GenBank/DDBJ whole genome shotgun (WGS) entry which is preliminary data.</text>
</comment>
<keyword evidence="3" id="KW-1185">Reference proteome</keyword>
<organism evidence="2 3">
    <name type="scientific">Petrolisthes cinctipes</name>
    <name type="common">Flat porcelain crab</name>
    <dbReference type="NCBI Taxonomy" id="88211"/>
    <lineage>
        <taxon>Eukaryota</taxon>
        <taxon>Metazoa</taxon>
        <taxon>Ecdysozoa</taxon>
        <taxon>Arthropoda</taxon>
        <taxon>Crustacea</taxon>
        <taxon>Multicrustacea</taxon>
        <taxon>Malacostraca</taxon>
        <taxon>Eumalacostraca</taxon>
        <taxon>Eucarida</taxon>
        <taxon>Decapoda</taxon>
        <taxon>Pleocyemata</taxon>
        <taxon>Anomura</taxon>
        <taxon>Galatheoidea</taxon>
        <taxon>Porcellanidae</taxon>
        <taxon>Petrolisthes</taxon>
    </lineage>
</organism>
<dbReference type="InterPro" id="IPR000488">
    <property type="entry name" value="Death_dom"/>
</dbReference>
<sequence length="165" mass="18655">MNDLTKDAAPLGNAPRPNFMFNQQHYSHFRPQAPQVFNITGSTGVHIGPVIHQVQPRPAPPYNPADLPLRRDVYALLQCERVVSEEEKLIVSEHLGEVWTTLGRLMGFSSGQLENLKADYSRSQDRSHEMLNMWHDREAEGATMKALTTHLLDAKAYAVVKRLRA</sequence>
<dbReference type="Pfam" id="PF00531">
    <property type="entry name" value="Death"/>
    <property type="match status" value="1"/>
</dbReference>
<accession>A0AAE1GCV8</accession>
<dbReference type="GO" id="GO:0007165">
    <property type="term" value="P:signal transduction"/>
    <property type="evidence" value="ECO:0007669"/>
    <property type="project" value="InterPro"/>
</dbReference>
<proteinExistence type="predicted"/>
<feature type="domain" description="Death" evidence="1">
    <location>
        <begin position="84"/>
        <end position="165"/>
    </location>
</feature>
<dbReference type="CDD" id="cd01670">
    <property type="entry name" value="Death"/>
    <property type="match status" value="1"/>
</dbReference>
<dbReference type="PROSITE" id="PS50017">
    <property type="entry name" value="DEATH_DOMAIN"/>
    <property type="match status" value="1"/>
</dbReference>
<dbReference type="EMBL" id="JAWQEG010000395">
    <property type="protein sequence ID" value="KAK3890758.1"/>
    <property type="molecule type" value="Genomic_DNA"/>
</dbReference>
<dbReference type="SUPFAM" id="SSF47986">
    <property type="entry name" value="DEATH domain"/>
    <property type="match status" value="1"/>
</dbReference>
<evidence type="ECO:0000313" key="2">
    <source>
        <dbReference type="EMBL" id="KAK3890758.1"/>
    </source>
</evidence>